<feature type="domain" description="Transposase Helix-turn-helix" evidence="2">
    <location>
        <begin position="2"/>
        <end position="28"/>
    </location>
</feature>
<dbReference type="InterPro" id="IPR027805">
    <property type="entry name" value="Transposase_HTH_dom"/>
</dbReference>
<reference evidence="3" key="1">
    <citation type="submission" date="2020-10" db="EMBL/GenBank/DDBJ databases">
        <title>De novo genome project of the cellulose decomposer Thermobifida halotolerans type strain.</title>
        <authorList>
            <person name="Nagy I."/>
            <person name="Horvath B."/>
            <person name="Kukolya J."/>
            <person name="Nagy I."/>
            <person name="Orsini M."/>
        </authorList>
    </citation>
    <scope>NUCLEOTIDE SEQUENCE</scope>
    <source>
        <strain evidence="3">DSM 44931</strain>
    </source>
</reference>
<evidence type="ECO:0000313" key="4">
    <source>
        <dbReference type="Proteomes" id="UP000265719"/>
    </source>
</evidence>
<dbReference type="KEGG" id="thao:NI17_005560"/>
<keyword evidence="4" id="KW-1185">Reference proteome</keyword>
<evidence type="ECO:0000313" key="3">
    <source>
        <dbReference type="EMBL" id="UOE20674.1"/>
    </source>
</evidence>
<gene>
    <name evidence="3" type="ORF">NI17_005560</name>
</gene>
<feature type="region of interest" description="Disordered" evidence="1">
    <location>
        <begin position="83"/>
        <end position="123"/>
    </location>
</feature>
<accession>A0AA97LYZ6</accession>
<name>A0AA97LYZ6_9ACTN</name>
<sequence>MAAGFGVSVSTAWRYVRATTRLLAQLAPTVEQGTGQARRRGHAYVVVDGTLIPGDHLATEHPFSSSKHHWRGMNVQVAACPDGGADVGLARTAGGARHPGRPHPAARRADPDRGTARPGRQGL</sequence>
<proteinExistence type="predicted"/>
<protein>
    <submittedName>
        <fullName evidence="3">Transposase family protein</fullName>
    </submittedName>
</protein>
<organism evidence="3 4">
    <name type="scientific">Thermobifida halotolerans</name>
    <dbReference type="NCBI Taxonomy" id="483545"/>
    <lineage>
        <taxon>Bacteria</taxon>
        <taxon>Bacillati</taxon>
        <taxon>Actinomycetota</taxon>
        <taxon>Actinomycetes</taxon>
        <taxon>Streptosporangiales</taxon>
        <taxon>Nocardiopsidaceae</taxon>
        <taxon>Thermobifida</taxon>
    </lineage>
</organism>
<dbReference type="AlphaFoldDB" id="A0AA97LYZ6"/>
<dbReference type="EMBL" id="CP063196">
    <property type="protein sequence ID" value="UOE20674.1"/>
    <property type="molecule type" value="Genomic_DNA"/>
</dbReference>
<dbReference type="Pfam" id="PF13613">
    <property type="entry name" value="HTH_Tnp_4"/>
    <property type="match status" value="1"/>
</dbReference>
<evidence type="ECO:0000259" key="2">
    <source>
        <dbReference type="Pfam" id="PF13613"/>
    </source>
</evidence>
<dbReference type="Proteomes" id="UP000265719">
    <property type="component" value="Chromosome"/>
</dbReference>
<evidence type="ECO:0000256" key="1">
    <source>
        <dbReference type="SAM" id="MobiDB-lite"/>
    </source>
</evidence>